<evidence type="ECO:0000313" key="9">
    <source>
        <dbReference type="Proteomes" id="UP000589552"/>
    </source>
</evidence>
<gene>
    <name evidence="8" type="ORF">HF852_11145</name>
</gene>
<comment type="function">
    <text evidence="1">Could possibly oxidize fatty acids using specific components.</text>
</comment>
<comment type="similarity">
    <text evidence="2 6">Belongs to the enoyl-CoA hydratase/isomerase family.</text>
</comment>
<dbReference type="InterPro" id="IPR018376">
    <property type="entry name" value="Enoyl-CoA_hyd/isom_CS"/>
</dbReference>
<evidence type="ECO:0000256" key="7">
    <source>
        <dbReference type="SAM" id="MobiDB-lite"/>
    </source>
</evidence>
<comment type="catalytic activity">
    <reaction evidence="4">
        <text>a (3S)-3-hydroxyacyl-CoA = a (2E)-enoyl-CoA + H2O</text>
        <dbReference type="Rhea" id="RHEA:16105"/>
        <dbReference type="ChEBI" id="CHEBI:15377"/>
        <dbReference type="ChEBI" id="CHEBI:57318"/>
        <dbReference type="ChEBI" id="CHEBI:58856"/>
        <dbReference type="EC" id="4.2.1.17"/>
    </reaction>
</comment>
<organism evidence="8 9">
    <name type="scientific">Corynebacterium xerosis</name>
    <dbReference type="NCBI Taxonomy" id="1725"/>
    <lineage>
        <taxon>Bacteria</taxon>
        <taxon>Bacillati</taxon>
        <taxon>Actinomycetota</taxon>
        <taxon>Actinomycetes</taxon>
        <taxon>Mycobacteriales</taxon>
        <taxon>Corynebacteriaceae</taxon>
        <taxon>Corynebacterium</taxon>
    </lineage>
</organism>
<dbReference type="InterPro" id="IPR001753">
    <property type="entry name" value="Enoyl-CoA_hydra/iso"/>
</dbReference>
<dbReference type="GO" id="GO:0016853">
    <property type="term" value="F:isomerase activity"/>
    <property type="evidence" value="ECO:0007669"/>
    <property type="project" value="InterPro"/>
</dbReference>
<evidence type="ECO:0000256" key="6">
    <source>
        <dbReference type="RuleBase" id="RU003707"/>
    </source>
</evidence>
<dbReference type="RefSeq" id="WP_168938319.1">
    <property type="nucleotide sequence ID" value="NZ_JABAGA010000007.1"/>
</dbReference>
<evidence type="ECO:0000256" key="5">
    <source>
        <dbReference type="ARBA" id="ARBA00023717"/>
    </source>
</evidence>
<evidence type="ECO:0000256" key="1">
    <source>
        <dbReference type="ARBA" id="ARBA00002994"/>
    </source>
</evidence>
<proteinExistence type="inferred from homology"/>
<dbReference type="NCBIfam" id="NF005699">
    <property type="entry name" value="PRK07509.1"/>
    <property type="match status" value="1"/>
</dbReference>
<sequence length="316" mass="33843">MTSRDTDATTDATTDAAAREHATATTAATGPAATAADAPVTISYEEIDGARIAVVSLNRPAKLNGLTMAMLRGLDDAAATLRRDRDLRGVIFAGAGNSFCAGLDFGSVLKKPMDIVKAFAPNPLAGDGANLFQRVCWEWRRLPAPVIAVVHGHCYGGGVQLALGADFRVTAADARWSVLEAKWGLIPDMSGARTLADHVGAEQARWLTMTGRELSGAEAVEVGLATETTESLDDAHSRARETLRELMGRSPDQLAATKSLFNHAWRSPRATFRAERFEQAKLLLSENAARARTAAMKKTPPNFVRRGTWAFGAKKK</sequence>
<evidence type="ECO:0000256" key="3">
    <source>
        <dbReference type="ARBA" id="ARBA00022832"/>
    </source>
</evidence>
<feature type="region of interest" description="Disordered" evidence="7">
    <location>
        <begin position="1"/>
        <end position="30"/>
    </location>
</feature>
<dbReference type="GO" id="GO:0004300">
    <property type="term" value="F:enoyl-CoA hydratase activity"/>
    <property type="evidence" value="ECO:0007669"/>
    <property type="project" value="UniProtKB-EC"/>
</dbReference>
<accession>A0A7X9XUG0</accession>
<evidence type="ECO:0000256" key="4">
    <source>
        <dbReference type="ARBA" id="ARBA00023709"/>
    </source>
</evidence>
<dbReference type="SUPFAM" id="SSF52096">
    <property type="entry name" value="ClpP/crotonase"/>
    <property type="match status" value="1"/>
</dbReference>
<dbReference type="PROSITE" id="PS00166">
    <property type="entry name" value="ENOYL_COA_HYDRATASE"/>
    <property type="match status" value="1"/>
</dbReference>
<dbReference type="PANTHER" id="PTHR43149:SF1">
    <property type="entry name" value="DELTA(3,5)-DELTA(2,4)-DIENOYL-COA ISOMERASE, MITOCHONDRIAL"/>
    <property type="match status" value="1"/>
</dbReference>
<dbReference type="InterPro" id="IPR029045">
    <property type="entry name" value="ClpP/crotonase-like_dom_sf"/>
</dbReference>
<dbReference type="EMBL" id="JABAGA010000007">
    <property type="protein sequence ID" value="NMF10141.1"/>
    <property type="molecule type" value="Genomic_DNA"/>
</dbReference>
<evidence type="ECO:0000256" key="2">
    <source>
        <dbReference type="ARBA" id="ARBA00005254"/>
    </source>
</evidence>
<dbReference type="AlphaFoldDB" id="A0A7X9XUG0"/>
<protein>
    <submittedName>
        <fullName evidence="8">Crotonase/enoyl-CoA hydratase family protein</fullName>
    </submittedName>
</protein>
<comment type="catalytic activity">
    <reaction evidence="5">
        <text>a 4-saturated-(3S)-3-hydroxyacyl-CoA = a (3E)-enoyl-CoA + H2O</text>
        <dbReference type="Rhea" id="RHEA:20724"/>
        <dbReference type="ChEBI" id="CHEBI:15377"/>
        <dbReference type="ChEBI" id="CHEBI:58521"/>
        <dbReference type="ChEBI" id="CHEBI:137480"/>
        <dbReference type="EC" id="4.2.1.17"/>
    </reaction>
</comment>
<dbReference type="PANTHER" id="PTHR43149">
    <property type="entry name" value="ENOYL-COA HYDRATASE"/>
    <property type="match status" value="1"/>
</dbReference>
<dbReference type="CDD" id="cd06558">
    <property type="entry name" value="crotonase-like"/>
    <property type="match status" value="1"/>
</dbReference>
<keyword evidence="3" id="KW-0443">Lipid metabolism</keyword>
<reference evidence="8 9" key="1">
    <citation type="submission" date="2020-04" db="EMBL/GenBank/DDBJ databases">
        <authorList>
            <person name="Hitch T.C.A."/>
            <person name="Wylensek D."/>
            <person name="Clavel T."/>
        </authorList>
    </citation>
    <scope>NUCLEOTIDE SEQUENCE [LARGE SCALE GENOMIC DNA]</scope>
    <source>
        <strain evidence="8 9">BL-383-APC-2I</strain>
    </source>
</reference>
<dbReference type="Gene3D" id="3.90.226.10">
    <property type="entry name" value="2-enoyl-CoA Hydratase, Chain A, domain 1"/>
    <property type="match status" value="1"/>
</dbReference>
<keyword evidence="3" id="KW-0276">Fatty acid metabolism</keyword>
<evidence type="ECO:0000313" key="8">
    <source>
        <dbReference type="EMBL" id="NMF10141.1"/>
    </source>
</evidence>
<name>A0A7X9XUG0_9CORY</name>
<comment type="caution">
    <text evidence="8">The sequence shown here is derived from an EMBL/GenBank/DDBJ whole genome shotgun (WGS) entry which is preliminary data.</text>
</comment>
<dbReference type="Proteomes" id="UP000589552">
    <property type="component" value="Unassembled WGS sequence"/>
</dbReference>
<dbReference type="GO" id="GO:0006631">
    <property type="term" value="P:fatty acid metabolic process"/>
    <property type="evidence" value="ECO:0007669"/>
    <property type="project" value="UniProtKB-KW"/>
</dbReference>
<dbReference type="InterPro" id="IPR045002">
    <property type="entry name" value="Ech1-like"/>
</dbReference>
<dbReference type="Pfam" id="PF00378">
    <property type="entry name" value="ECH_1"/>
    <property type="match status" value="1"/>
</dbReference>